<dbReference type="GO" id="GO:0006508">
    <property type="term" value="P:proteolysis"/>
    <property type="evidence" value="ECO:0007669"/>
    <property type="project" value="TreeGrafter"/>
</dbReference>
<evidence type="ECO:0000256" key="6">
    <source>
        <dbReference type="SAM" id="MobiDB-lite"/>
    </source>
</evidence>
<protein>
    <submittedName>
        <fullName evidence="8">Peptidase M24</fullName>
        <ecNumber evidence="8">3.5.3.3</ecNumber>
    </submittedName>
</protein>
<dbReference type="GO" id="GO:0016980">
    <property type="term" value="F:creatinase activity"/>
    <property type="evidence" value="ECO:0007669"/>
    <property type="project" value="UniProtKB-EC"/>
</dbReference>
<dbReference type="PROSITE" id="PS00491">
    <property type="entry name" value="PROLINE_PEPTIDASE"/>
    <property type="match status" value="1"/>
</dbReference>
<keyword evidence="5" id="KW-0464">Manganese</keyword>
<evidence type="ECO:0000256" key="5">
    <source>
        <dbReference type="ARBA" id="ARBA00023211"/>
    </source>
</evidence>
<dbReference type="GO" id="GO:0004177">
    <property type="term" value="F:aminopeptidase activity"/>
    <property type="evidence" value="ECO:0007669"/>
    <property type="project" value="TreeGrafter"/>
</dbReference>
<evidence type="ECO:0000256" key="2">
    <source>
        <dbReference type="ARBA" id="ARBA00008766"/>
    </source>
</evidence>
<evidence type="ECO:0000313" key="8">
    <source>
        <dbReference type="EMBL" id="EQD33433.1"/>
    </source>
</evidence>
<dbReference type="SUPFAM" id="SSF55920">
    <property type="entry name" value="Creatinase/aminopeptidase"/>
    <property type="match status" value="1"/>
</dbReference>
<dbReference type="GO" id="GO:0046872">
    <property type="term" value="F:metal ion binding"/>
    <property type="evidence" value="ECO:0007669"/>
    <property type="project" value="UniProtKB-KW"/>
</dbReference>
<dbReference type="GO" id="GO:0005829">
    <property type="term" value="C:cytosol"/>
    <property type="evidence" value="ECO:0007669"/>
    <property type="project" value="TreeGrafter"/>
</dbReference>
<evidence type="ECO:0000256" key="3">
    <source>
        <dbReference type="ARBA" id="ARBA00022723"/>
    </source>
</evidence>
<accession>T0YJU8</accession>
<dbReference type="EMBL" id="AUZX01014047">
    <property type="protein sequence ID" value="EQD33433.1"/>
    <property type="molecule type" value="Genomic_DNA"/>
</dbReference>
<dbReference type="EC" id="3.5.3.3" evidence="8"/>
<proteinExistence type="inferred from homology"/>
<dbReference type="AlphaFoldDB" id="T0YJU8"/>
<evidence type="ECO:0000256" key="1">
    <source>
        <dbReference type="ARBA" id="ARBA00001936"/>
    </source>
</evidence>
<comment type="caution">
    <text evidence="8">The sequence shown here is derived from an EMBL/GenBank/DDBJ whole genome shotgun (WGS) entry which is preliminary data.</text>
</comment>
<name>T0YJU8_9ZZZZ</name>
<reference evidence="8" key="1">
    <citation type="submission" date="2013-08" db="EMBL/GenBank/DDBJ databases">
        <authorList>
            <person name="Mendez C."/>
            <person name="Richter M."/>
            <person name="Ferrer M."/>
            <person name="Sanchez J."/>
        </authorList>
    </citation>
    <scope>NUCLEOTIDE SEQUENCE</scope>
</reference>
<dbReference type="InterPro" id="IPR052433">
    <property type="entry name" value="X-Pro_dipept-like"/>
</dbReference>
<dbReference type="InterPro" id="IPR001131">
    <property type="entry name" value="Peptidase_M24B_aminopep-P_CS"/>
</dbReference>
<gene>
    <name evidence="8" type="ORF">B1A_19041</name>
</gene>
<reference evidence="8" key="2">
    <citation type="journal article" date="2014" name="ISME J.">
        <title>Microbial stratification in low pH oxic and suboxic macroscopic growths along an acid mine drainage.</title>
        <authorList>
            <person name="Mendez-Garcia C."/>
            <person name="Mesa V."/>
            <person name="Sprenger R.R."/>
            <person name="Richter M."/>
            <person name="Diez M.S."/>
            <person name="Solano J."/>
            <person name="Bargiela R."/>
            <person name="Golyshina O.V."/>
            <person name="Manteca A."/>
            <person name="Ramos J.L."/>
            <person name="Gallego J.R."/>
            <person name="Llorente I."/>
            <person name="Martins Dos Santos V.A."/>
            <person name="Jensen O.N."/>
            <person name="Pelaez A.I."/>
            <person name="Sanchez J."/>
            <person name="Ferrer M."/>
        </authorList>
    </citation>
    <scope>NUCLEOTIDE SEQUENCE</scope>
</reference>
<keyword evidence="3" id="KW-0479">Metal-binding</keyword>
<keyword evidence="4 8" id="KW-0378">Hydrolase</keyword>
<comment type="cofactor">
    <cofactor evidence="1">
        <name>Mn(2+)</name>
        <dbReference type="ChEBI" id="CHEBI:29035"/>
    </cofactor>
</comment>
<dbReference type="Pfam" id="PF00557">
    <property type="entry name" value="Peptidase_M24"/>
    <property type="match status" value="1"/>
</dbReference>
<dbReference type="PANTHER" id="PTHR43226">
    <property type="entry name" value="XAA-PRO AMINOPEPTIDASE 3"/>
    <property type="match status" value="1"/>
</dbReference>
<sequence>MRLGLLKGRPAKLERDGAYRRFFMHRTGHWLGMDVHDVGDYKTGEAWRVLEPGMVLTIEPGIYIPPGARGVPKRLQGIGVRIEDDVVVTRNGAEVLSDGAPKDPDQIETLMAEVQGEAPKMPRRRPARSARRGTRERH</sequence>
<dbReference type="Gene3D" id="3.90.230.10">
    <property type="entry name" value="Creatinase/methionine aminopeptidase superfamily"/>
    <property type="match status" value="1"/>
</dbReference>
<feature type="domain" description="Peptidase M24" evidence="7">
    <location>
        <begin position="16"/>
        <end position="89"/>
    </location>
</feature>
<evidence type="ECO:0000256" key="4">
    <source>
        <dbReference type="ARBA" id="ARBA00022801"/>
    </source>
</evidence>
<feature type="compositionally biased region" description="Basic residues" evidence="6">
    <location>
        <begin position="121"/>
        <end position="138"/>
    </location>
</feature>
<organism evidence="8">
    <name type="scientific">mine drainage metagenome</name>
    <dbReference type="NCBI Taxonomy" id="410659"/>
    <lineage>
        <taxon>unclassified sequences</taxon>
        <taxon>metagenomes</taxon>
        <taxon>ecological metagenomes</taxon>
    </lineage>
</organism>
<dbReference type="InterPro" id="IPR036005">
    <property type="entry name" value="Creatinase/aminopeptidase-like"/>
</dbReference>
<dbReference type="InterPro" id="IPR000994">
    <property type="entry name" value="Pept_M24"/>
</dbReference>
<comment type="similarity">
    <text evidence="2">Belongs to the peptidase M24B family.</text>
</comment>
<dbReference type="PANTHER" id="PTHR43226:SF4">
    <property type="entry name" value="XAA-PRO AMINOPEPTIDASE 3"/>
    <property type="match status" value="1"/>
</dbReference>
<feature type="region of interest" description="Disordered" evidence="6">
    <location>
        <begin position="113"/>
        <end position="138"/>
    </location>
</feature>
<evidence type="ECO:0000259" key="7">
    <source>
        <dbReference type="Pfam" id="PF00557"/>
    </source>
</evidence>